<gene>
    <name evidence="1" type="ORF">GCM10009854_38440</name>
</gene>
<keyword evidence="2" id="KW-1185">Reference proteome</keyword>
<name>A0ABN3GND8_9PSEU</name>
<dbReference type="Proteomes" id="UP001501218">
    <property type="component" value="Unassembled WGS sequence"/>
</dbReference>
<accession>A0ABN3GND8</accession>
<evidence type="ECO:0000313" key="2">
    <source>
        <dbReference type="Proteomes" id="UP001501218"/>
    </source>
</evidence>
<evidence type="ECO:0000313" key="1">
    <source>
        <dbReference type="EMBL" id="GAA2356553.1"/>
    </source>
</evidence>
<reference evidence="1 2" key="1">
    <citation type="journal article" date="2019" name="Int. J. Syst. Evol. Microbiol.">
        <title>The Global Catalogue of Microorganisms (GCM) 10K type strain sequencing project: providing services to taxonomists for standard genome sequencing and annotation.</title>
        <authorList>
            <consortium name="The Broad Institute Genomics Platform"/>
            <consortium name="The Broad Institute Genome Sequencing Center for Infectious Disease"/>
            <person name="Wu L."/>
            <person name="Ma J."/>
        </authorList>
    </citation>
    <scope>NUCLEOTIDE SEQUENCE [LARGE SCALE GENOMIC DNA]</scope>
    <source>
        <strain evidence="1 2">JCM 16221</strain>
    </source>
</reference>
<organism evidence="1 2">
    <name type="scientific">Saccharopolyspora halophila</name>
    <dbReference type="NCBI Taxonomy" id="405551"/>
    <lineage>
        <taxon>Bacteria</taxon>
        <taxon>Bacillati</taxon>
        <taxon>Actinomycetota</taxon>
        <taxon>Actinomycetes</taxon>
        <taxon>Pseudonocardiales</taxon>
        <taxon>Pseudonocardiaceae</taxon>
        <taxon>Saccharopolyspora</taxon>
    </lineage>
</organism>
<comment type="caution">
    <text evidence="1">The sequence shown here is derived from an EMBL/GenBank/DDBJ whole genome shotgun (WGS) entry which is preliminary data.</text>
</comment>
<dbReference type="EMBL" id="BAAARA010000015">
    <property type="protein sequence ID" value="GAA2356553.1"/>
    <property type="molecule type" value="Genomic_DNA"/>
</dbReference>
<protein>
    <submittedName>
        <fullName evidence="1">Uncharacterized protein</fullName>
    </submittedName>
</protein>
<proteinExistence type="predicted"/>
<sequence length="72" mass="7285">MLTAISTSIGVTAKRSKLLMNAAVDSTAGGLVGMGGSLVRDAHNVRLSNDFRGGEVDHLLVTTGGGAESQQS</sequence>